<evidence type="ECO:0000256" key="1">
    <source>
        <dbReference type="ARBA" id="ARBA00004123"/>
    </source>
</evidence>
<evidence type="ECO:0000256" key="10">
    <source>
        <dbReference type="ARBA" id="ARBA00023242"/>
    </source>
</evidence>
<evidence type="ECO:0000313" key="13">
    <source>
        <dbReference type="WBParaSite" id="GPLIN_000763300"/>
    </source>
</evidence>
<protein>
    <recommendedName>
        <fullName evidence="11">General transcription factor IIH subunit 3</fullName>
    </recommendedName>
    <alternativeName>
        <fullName evidence="11">General transcription factor IIH polypeptide 3</fullName>
    </alternativeName>
</protein>
<reference evidence="13" key="2">
    <citation type="submission" date="2016-06" db="UniProtKB">
        <authorList>
            <consortium name="WormBaseParasite"/>
        </authorList>
    </citation>
    <scope>IDENTIFICATION</scope>
</reference>
<keyword evidence="9 11" id="KW-0234">DNA repair</keyword>
<evidence type="ECO:0000256" key="11">
    <source>
        <dbReference type="RuleBase" id="RU368090"/>
    </source>
</evidence>
<evidence type="ECO:0000256" key="9">
    <source>
        <dbReference type="ARBA" id="ARBA00023204"/>
    </source>
</evidence>
<dbReference type="InterPro" id="IPR036465">
    <property type="entry name" value="vWFA_dom_sf"/>
</dbReference>
<dbReference type="WBParaSite" id="GPLIN_000763300">
    <property type="protein sequence ID" value="GPLIN_000763300"/>
    <property type="gene ID" value="GPLIN_000763300"/>
</dbReference>
<dbReference type="GO" id="GO:0006289">
    <property type="term" value="P:nucleotide-excision repair"/>
    <property type="evidence" value="ECO:0007669"/>
    <property type="project" value="UniProtKB-UniRule"/>
</dbReference>
<evidence type="ECO:0000256" key="2">
    <source>
        <dbReference type="ARBA" id="ARBA00005273"/>
    </source>
</evidence>
<sequence length="227" mass="25203">MFGRFEMSDGGNISFLCVIIDCNAYNWGSVVAEHGLSVLNETIAALIALFSTEPNPYNLSNSLSLGICAFQRFKKRFAASFGHIVFINLSREFSSEQNSLLNLFFASRQYSLHFHVASFHKTVPILQQASDITGGAYIHVINTKLVTAFVATRMGRRRLVDWHLATLITVPNVIAMTNCWISAGCAPFVSRSPAIACLFVKSAMPCSRVPPLRTHRRKSGKQRSNNK</sequence>
<dbReference type="Proteomes" id="UP000050741">
    <property type="component" value="Unassembled WGS sequence"/>
</dbReference>
<dbReference type="AlphaFoldDB" id="A0A183C439"/>
<keyword evidence="12" id="KW-1185">Reference proteome</keyword>
<organism evidence="12 13">
    <name type="scientific">Globodera pallida</name>
    <name type="common">Potato cyst nematode worm</name>
    <name type="synonym">Heterodera pallida</name>
    <dbReference type="NCBI Taxonomy" id="36090"/>
    <lineage>
        <taxon>Eukaryota</taxon>
        <taxon>Metazoa</taxon>
        <taxon>Ecdysozoa</taxon>
        <taxon>Nematoda</taxon>
        <taxon>Chromadorea</taxon>
        <taxon>Rhabditida</taxon>
        <taxon>Tylenchina</taxon>
        <taxon>Tylenchomorpha</taxon>
        <taxon>Tylenchoidea</taxon>
        <taxon>Heteroderidae</taxon>
        <taxon>Heteroderinae</taxon>
        <taxon>Globodera</taxon>
    </lineage>
</organism>
<keyword evidence="7 11" id="KW-0805">Transcription regulation</keyword>
<evidence type="ECO:0000313" key="12">
    <source>
        <dbReference type="Proteomes" id="UP000050741"/>
    </source>
</evidence>
<keyword evidence="6 11" id="KW-0862">Zinc</keyword>
<evidence type="ECO:0000256" key="7">
    <source>
        <dbReference type="ARBA" id="ARBA00023015"/>
    </source>
</evidence>
<evidence type="ECO:0000256" key="8">
    <source>
        <dbReference type="ARBA" id="ARBA00023163"/>
    </source>
</evidence>
<dbReference type="PANTHER" id="PTHR12831:SF0">
    <property type="entry name" value="GENERAL TRANSCRIPTION FACTOR IIH SUBUNIT 3"/>
    <property type="match status" value="1"/>
</dbReference>
<evidence type="ECO:0000256" key="4">
    <source>
        <dbReference type="ARBA" id="ARBA00022763"/>
    </source>
</evidence>
<dbReference type="GO" id="GO:0006355">
    <property type="term" value="P:regulation of DNA-templated transcription"/>
    <property type="evidence" value="ECO:0007669"/>
    <property type="project" value="InterPro"/>
</dbReference>
<name>A0A183C439_GLOPA</name>
<comment type="subcellular location">
    <subcellularLocation>
        <location evidence="1 11">Nucleus</location>
    </subcellularLocation>
</comment>
<keyword evidence="10 11" id="KW-0539">Nucleus</keyword>
<reference evidence="12" key="1">
    <citation type="submission" date="2014-05" db="EMBL/GenBank/DDBJ databases">
        <title>The genome and life-stage specific transcriptomes of Globodera pallida elucidate key aspects of plant parasitism by a cyst nematode.</title>
        <authorList>
            <person name="Cotton J.A."/>
            <person name="Lilley C.J."/>
            <person name="Jones L.M."/>
            <person name="Kikuchi T."/>
            <person name="Reid A.J."/>
            <person name="Thorpe P."/>
            <person name="Tsai I.J."/>
            <person name="Beasley H."/>
            <person name="Blok V."/>
            <person name="Cock P.J.A."/>
            <person name="Van den Akker S.E."/>
            <person name="Holroyd N."/>
            <person name="Hunt M."/>
            <person name="Mantelin S."/>
            <person name="Naghra H."/>
            <person name="Pain A."/>
            <person name="Palomares-Rius J.E."/>
            <person name="Zarowiecki M."/>
            <person name="Berriman M."/>
            <person name="Jones J.T."/>
            <person name="Urwin P.E."/>
        </authorList>
    </citation>
    <scope>NUCLEOTIDE SEQUENCE [LARGE SCALE GENOMIC DNA]</scope>
    <source>
        <strain evidence="12">Lindley</strain>
    </source>
</reference>
<dbReference type="GO" id="GO:0005675">
    <property type="term" value="C:transcription factor TFIIH holo complex"/>
    <property type="evidence" value="ECO:0007669"/>
    <property type="project" value="UniProtKB-UniRule"/>
</dbReference>
<keyword evidence="5 11" id="KW-0863">Zinc-finger</keyword>
<evidence type="ECO:0000256" key="5">
    <source>
        <dbReference type="ARBA" id="ARBA00022771"/>
    </source>
</evidence>
<comment type="function">
    <text evidence="11">Component of the general transcription and DNA repair factor IIH (TFIIH) core complex, which is involved in general and transcription-coupled nucleotide excision repair (NER) of damaged DNA and, when complexed to CAK, in RNA transcription by RNA polymerase II. In NER, TFIIH acts by opening DNA around the lesion to allow the excision of the damaged oligonucleotide and its replacement by a new DNA fragment. In transcription, TFIIH has an essential role in transcription initiation. When the pre-initiation complex (PIC) has been established, TFIIH is required for promoter opening and promoter escape. Phosphorylation of the C-terminal tail (CTD) of the largest subunit of RNA polymerase II by the kinase module CAK controls the initiation of transcription.</text>
</comment>
<dbReference type="Gene3D" id="3.40.50.410">
    <property type="entry name" value="von Willebrand factor, type A domain"/>
    <property type="match status" value="1"/>
</dbReference>
<dbReference type="InterPro" id="IPR004600">
    <property type="entry name" value="TFIIH_Tfb4/GTF2H3"/>
</dbReference>
<comment type="similarity">
    <text evidence="2 11">Belongs to the TFB4 family.</text>
</comment>
<dbReference type="GO" id="GO:0000439">
    <property type="term" value="C:transcription factor TFIIH core complex"/>
    <property type="evidence" value="ECO:0007669"/>
    <property type="project" value="UniProtKB-UniRule"/>
</dbReference>
<evidence type="ECO:0000256" key="6">
    <source>
        <dbReference type="ARBA" id="ARBA00022833"/>
    </source>
</evidence>
<dbReference type="Pfam" id="PF03850">
    <property type="entry name" value="Tfb4"/>
    <property type="match status" value="1"/>
</dbReference>
<comment type="subunit">
    <text evidence="11">Part of a TFIID-containing RNA polymerase II pre-initiation complex that is composed of TBP and at least GTF2A1, GTF2A2, GTF2E1, GTF2E2, GTF2F1, GTF2H2, GTF2H3, GTF2H4, GTF2H5, GTF2B, TCEA1, ERCC2, ERCC3, TAF1, TAF2, TAF3, TAF4, TAF5, TAF6, TAF7, TAF8, TAF9, TAF10, TAF11, TAF12 and TAF13. Component of the 7-subunit TFIIH core complex composed of XPB/ERCC3, XPD/ERCC2, GTF2H1, GTF2H2, GTF2H3, GTF2H4 and GTF2H5, which is active in NER. The core complex associates with the 3-subunit CDK-activating kinase (CAK) module composed of CCNH/cyclin H, CDK7 and MNAT1 to form the 10-subunit holoenzyme (holo-TFIIH) active in transcription. Interacts with RARA; the interaction requires prior phosphorylation of RARA on 'Ser-369' which then enhances interaction of RARA with CDK7.</text>
</comment>
<evidence type="ECO:0000256" key="3">
    <source>
        <dbReference type="ARBA" id="ARBA00022723"/>
    </source>
</evidence>
<dbReference type="GO" id="GO:0008270">
    <property type="term" value="F:zinc ion binding"/>
    <property type="evidence" value="ECO:0007669"/>
    <property type="project" value="UniProtKB-KW"/>
</dbReference>
<keyword evidence="3 11" id="KW-0479">Metal-binding</keyword>
<dbReference type="PANTHER" id="PTHR12831">
    <property type="entry name" value="TRANSCRIPTION INITIATION FACTOR IIH TFIIH , POLYPEPTIDE 3-RELATED"/>
    <property type="match status" value="1"/>
</dbReference>
<accession>A0A183C439</accession>
<keyword evidence="8 11" id="KW-0804">Transcription</keyword>
<keyword evidence="4 11" id="KW-0227">DNA damage</keyword>
<proteinExistence type="inferred from homology"/>